<keyword evidence="7" id="KW-1185">Reference proteome</keyword>
<sequence length="253" mass="28756">MFSLVQTIVEVLIVISYISVMLVIVTSKSKTFKNAFFVMFVATGCSDATSLLANSFLRANRQLELGLEFKHIVLFGIVIGSTTYFAHMIGNLLIAINRFSALCLMQRYDKIVRSLYVGFSVIYTLVSVSINVRLVLEWYRLSRLQNGSGSKIHEKGLLIHTVFVFFSTMMMCTQQIITGMAAFTSNDELYLWAIMQFFWCNDIMVCIPPISILLLSSELRNIVFDFFRSRKPSTGVISTIPIFMSRSNTHQKI</sequence>
<dbReference type="GO" id="GO:0016020">
    <property type="term" value="C:membrane"/>
    <property type="evidence" value="ECO:0007669"/>
    <property type="project" value="UniProtKB-SubCell"/>
</dbReference>
<feature type="transmembrane region" description="Helical" evidence="5">
    <location>
        <begin position="157"/>
        <end position="177"/>
    </location>
</feature>
<organism evidence="7 8">
    <name type="scientific">Haemonchus contortus</name>
    <name type="common">Barber pole worm</name>
    <dbReference type="NCBI Taxonomy" id="6289"/>
    <lineage>
        <taxon>Eukaryota</taxon>
        <taxon>Metazoa</taxon>
        <taxon>Ecdysozoa</taxon>
        <taxon>Nematoda</taxon>
        <taxon>Chromadorea</taxon>
        <taxon>Rhabditida</taxon>
        <taxon>Rhabditina</taxon>
        <taxon>Rhabditomorpha</taxon>
        <taxon>Strongyloidea</taxon>
        <taxon>Trichostrongylidae</taxon>
        <taxon>Haemonchus</taxon>
    </lineage>
</organism>
<dbReference type="Proteomes" id="UP000025227">
    <property type="component" value="Unplaced"/>
</dbReference>
<evidence type="ECO:0000256" key="5">
    <source>
        <dbReference type="SAM" id="Phobius"/>
    </source>
</evidence>
<proteinExistence type="predicted"/>
<evidence type="ECO:0000256" key="4">
    <source>
        <dbReference type="ARBA" id="ARBA00023136"/>
    </source>
</evidence>
<evidence type="ECO:0000256" key="2">
    <source>
        <dbReference type="ARBA" id="ARBA00022692"/>
    </source>
</evidence>
<dbReference type="Pfam" id="PF10328">
    <property type="entry name" value="7TM_GPCR_Srx"/>
    <property type="match status" value="1"/>
</dbReference>
<feature type="transmembrane region" description="Helical" evidence="5">
    <location>
        <begin position="116"/>
        <end position="136"/>
    </location>
</feature>
<dbReference type="PANTHER" id="PTHR31627:SF42">
    <property type="entry name" value="G_PROTEIN_RECEP_F1_2 DOMAIN-CONTAINING PROTEIN-RELATED"/>
    <property type="match status" value="1"/>
</dbReference>
<evidence type="ECO:0000259" key="6">
    <source>
        <dbReference type="Pfam" id="PF10328"/>
    </source>
</evidence>
<dbReference type="InterPro" id="IPR051119">
    <property type="entry name" value="Nematode_SR-like"/>
</dbReference>
<feature type="transmembrane region" description="Helical" evidence="5">
    <location>
        <begin position="37"/>
        <end position="57"/>
    </location>
</feature>
<dbReference type="PANTHER" id="PTHR31627">
    <property type="entry name" value="SERPENTINE RECEPTOR CLASS GAMMA-RELATED"/>
    <property type="match status" value="1"/>
</dbReference>
<feature type="transmembrane region" description="Helical" evidence="5">
    <location>
        <begin position="189"/>
        <end position="215"/>
    </location>
</feature>
<keyword evidence="3 5" id="KW-1133">Transmembrane helix</keyword>
<dbReference type="WBParaSite" id="HCON_00128280-00001">
    <property type="protein sequence ID" value="HCON_00128280-00001"/>
    <property type="gene ID" value="HCON_00128280"/>
</dbReference>
<dbReference type="AlphaFoldDB" id="A0A7I4YQM8"/>
<dbReference type="InterPro" id="IPR019430">
    <property type="entry name" value="7TM_GPCR_serpentine_rcpt_Srx"/>
</dbReference>
<evidence type="ECO:0000256" key="1">
    <source>
        <dbReference type="ARBA" id="ARBA00004141"/>
    </source>
</evidence>
<evidence type="ECO:0000313" key="7">
    <source>
        <dbReference type="Proteomes" id="UP000025227"/>
    </source>
</evidence>
<accession>A0A7I4YQM8</accession>
<keyword evidence="2 5" id="KW-0812">Transmembrane</keyword>
<reference evidence="8" key="1">
    <citation type="submission" date="2020-12" db="UniProtKB">
        <authorList>
            <consortium name="WormBaseParasite"/>
        </authorList>
    </citation>
    <scope>IDENTIFICATION</scope>
    <source>
        <strain evidence="8">MHco3</strain>
    </source>
</reference>
<feature type="transmembrane region" description="Helical" evidence="5">
    <location>
        <begin position="69"/>
        <end position="96"/>
    </location>
</feature>
<name>A0A7I4YQM8_HAECO</name>
<feature type="transmembrane region" description="Helical" evidence="5">
    <location>
        <begin position="7"/>
        <end position="25"/>
    </location>
</feature>
<keyword evidence="4 5" id="KW-0472">Membrane</keyword>
<protein>
    <submittedName>
        <fullName evidence="8">7TM_GPCR_Srx domain-containing protein</fullName>
    </submittedName>
</protein>
<evidence type="ECO:0000313" key="8">
    <source>
        <dbReference type="WBParaSite" id="HCON_00128280-00001"/>
    </source>
</evidence>
<feature type="domain" description="7TM GPCR serpentine receptor class x (Srx)" evidence="6">
    <location>
        <begin position="19"/>
        <end position="130"/>
    </location>
</feature>
<comment type="subcellular location">
    <subcellularLocation>
        <location evidence="1">Membrane</location>
        <topology evidence="1">Multi-pass membrane protein</topology>
    </subcellularLocation>
</comment>
<evidence type="ECO:0000256" key="3">
    <source>
        <dbReference type="ARBA" id="ARBA00022989"/>
    </source>
</evidence>